<evidence type="ECO:0000256" key="1">
    <source>
        <dbReference type="SAM" id="SignalP"/>
    </source>
</evidence>
<feature type="signal peptide" evidence="1">
    <location>
        <begin position="1"/>
        <end position="16"/>
    </location>
</feature>
<name>A0A1A7C600_9BURK</name>
<keyword evidence="1" id="KW-0732">Signal</keyword>
<dbReference type="AlphaFoldDB" id="A0A1A7C600"/>
<organism evidence="2 3">
    <name type="scientific">Janthinobacterium psychrotolerans</name>
    <dbReference type="NCBI Taxonomy" id="1747903"/>
    <lineage>
        <taxon>Bacteria</taxon>
        <taxon>Pseudomonadati</taxon>
        <taxon>Pseudomonadota</taxon>
        <taxon>Betaproteobacteria</taxon>
        <taxon>Burkholderiales</taxon>
        <taxon>Oxalobacteraceae</taxon>
        <taxon>Janthinobacterium</taxon>
    </lineage>
</organism>
<sequence length="326" mass="34506">MLSLCAALSAPMLAVAQDAPLDDAAFVAATKTLESPPGRLSEHPVLRAEMIRMVGYARGNYTAGGTLIARQVFDSLRSQFDITRTMLPDGRMVLASINPDQRGAQRAAVLFDAQRKIQAVGLVNGHCQPAVGDAAPVCLPDTQAVLTVFLPAGVQQGVAAPLLVWARQLPSPLDLAEPEERQKIATVEYFVGEPGKPGWQVRDVPPRFPAILKPFLLPESEFNGSSSGGKIIAPAGLAGMPVRTASETAAAGGAPVPDADMTLRSYATLASLVATYTELAKGAQVEEQGNKVIFSGNYAGGRYKVTLREQGKEDGVFINIASWRAK</sequence>
<feature type="chain" id="PRO_5008355782" evidence="1">
    <location>
        <begin position="17"/>
        <end position="326"/>
    </location>
</feature>
<evidence type="ECO:0000313" key="2">
    <source>
        <dbReference type="EMBL" id="OBV41336.1"/>
    </source>
</evidence>
<evidence type="ECO:0000313" key="3">
    <source>
        <dbReference type="Proteomes" id="UP000092713"/>
    </source>
</evidence>
<protein>
    <submittedName>
        <fullName evidence="2">Uncharacterized protein</fullName>
    </submittedName>
</protein>
<comment type="caution">
    <text evidence="2">The sequence shown here is derived from an EMBL/GenBank/DDBJ whole genome shotgun (WGS) entry which is preliminary data.</text>
</comment>
<keyword evidence="3" id="KW-1185">Reference proteome</keyword>
<dbReference type="STRING" id="1747903.ASR47_10293"/>
<gene>
    <name evidence="2" type="ORF">ASR47_10293</name>
</gene>
<dbReference type="EMBL" id="LOCQ01000034">
    <property type="protein sequence ID" value="OBV41336.1"/>
    <property type="molecule type" value="Genomic_DNA"/>
</dbReference>
<accession>A0A1A7C600</accession>
<reference evidence="2 3" key="1">
    <citation type="submission" date="2016-04" db="EMBL/GenBank/DDBJ databases">
        <title>Draft genome sequence of Janthinobacterium psychrotolerans sp. nov., isolated from freshwater sediments in Denmark.</title>
        <authorList>
            <person name="Gong X."/>
            <person name="Skrivergaard S."/>
            <person name="Korsgaard B.S."/>
            <person name="Schreiber L."/>
            <person name="Marshall I.P."/>
            <person name="Finster K."/>
            <person name="Schramm A."/>
        </authorList>
    </citation>
    <scope>NUCLEOTIDE SEQUENCE [LARGE SCALE GENOMIC DNA]</scope>
    <source>
        <strain evidence="2 3">S3-2</strain>
    </source>
</reference>
<dbReference type="Proteomes" id="UP000092713">
    <property type="component" value="Unassembled WGS sequence"/>
</dbReference>
<proteinExistence type="predicted"/>